<evidence type="ECO:0000256" key="2">
    <source>
        <dbReference type="ARBA" id="ARBA00022692"/>
    </source>
</evidence>
<feature type="transmembrane region" description="Helical" evidence="6">
    <location>
        <begin position="74"/>
        <end position="94"/>
    </location>
</feature>
<dbReference type="PANTHER" id="PTHR23502">
    <property type="entry name" value="MAJOR FACILITATOR SUPERFAMILY"/>
    <property type="match status" value="1"/>
</dbReference>
<dbReference type="AlphaFoldDB" id="A0A8H5GS88"/>
<feature type="transmembrane region" description="Helical" evidence="6">
    <location>
        <begin position="106"/>
        <end position="125"/>
    </location>
</feature>
<feature type="transmembrane region" description="Helical" evidence="6">
    <location>
        <begin position="164"/>
        <end position="182"/>
    </location>
</feature>
<sequence>MSASATAISRDSGTLLVDWDGPEDPENPRNWAYRRKWSQTLITSAFTFVSPLSSSMIAPAAVQMAGDLDIRGSFLIALSVSIYVLAYAVGPLFLGPLSEVFGRAIVLTLANGVFFAFNLACGFAQTNTQLFVFRFLAGIGASAPLAIGGGILGDMWLPKERGKAAALFSLAPLLGPAIGPIVGGWVAEKSTWRWVFYATTIADGVVQFLGFFFLKETYVPVLLARKAEDIKKKMNVEMIGEEQFYIDPESGQKYQIIKTQFQTPEREWRPYLVRSLGRPFYLFFHEPILIALGIYMAYIYGMLYLFLTTVPAVYTDIYHFSDGIAGLHYIALGIGISTASQTNARTLDRVYRYLTKRYGGVGRPEFRMPPMVIGSILLPIGLLLFGWAADQRVFWFVTDIGLALTGAGIILNFQSIQTYLLDSFTPVAASAYAAMACCRSLAGFGFPLFAPAMFNALGYGKGNTILASFALAVGCPAPWLFWNFGERLRAASRHATKTKRGAEKESLTGNSEKNEAEKNTSSK</sequence>
<dbReference type="PROSITE" id="PS50850">
    <property type="entry name" value="MFS"/>
    <property type="match status" value="1"/>
</dbReference>
<keyword evidence="2 6" id="KW-0812">Transmembrane</keyword>
<dbReference type="PANTHER" id="PTHR23502:SF60">
    <property type="entry name" value="MAJOR FACILITATOR SUPERFAMILY (MFS) PROFILE DOMAIN-CONTAINING PROTEIN-RELATED"/>
    <property type="match status" value="1"/>
</dbReference>
<proteinExistence type="predicted"/>
<feature type="transmembrane region" description="Helical" evidence="6">
    <location>
        <begin position="131"/>
        <end position="152"/>
    </location>
</feature>
<dbReference type="CDD" id="cd17323">
    <property type="entry name" value="MFS_Tpo1_MDR_like"/>
    <property type="match status" value="1"/>
</dbReference>
<dbReference type="InterPro" id="IPR011701">
    <property type="entry name" value="MFS"/>
</dbReference>
<dbReference type="EMBL" id="JAACJM010000011">
    <property type="protein sequence ID" value="KAF5370308.1"/>
    <property type="molecule type" value="Genomic_DNA"/>
</dbReference>
<protein>
    <recommendedName>
        <fullName evidence="7">Major facilitator superfamily (MFS) profile domain-containing protein</fullName>
    </recommendedName>
</protein>
<dbReference type="Proteomes" id="UP000559256">
    <property type="component" value="Unassembled WGS sequence"/>
</dbReference>
<dbReference type="GO" id="GO:0005886">
    <property type="term" value="C:plasma membrane"/>
    <property type="evidence" value="ECO:0007669"/>
    <property type="project" value="TreeGrafter"/>
</dbReference>
<dbReference type="SUPFAM" id="SSF103473">
    <property type="entry name" value="MFS general substrate transporter"/>
    <property type="match status" value="1"/>
</dbReference>
<feature type="transmembrane region" description="Helical" evidence="6">
    <location>
        <begin position="327"/>
        <end position="347"/>
    </location>
</feature>
<feature type="transmembrane region" description="Helical" evidence="6">
    <location>
        <begin position="465"/>
        <end position="484"/>
    </location>
</feature>
<feature type="transmembrane region" description="Helical" evidence="6">
    <location>
        <begin position="368"/>
        <end position="387"/>
    </location>
</feature>
<evidence type="ECO:0000256" key="6">
    <source>
        <dbReference type="SAM" id="Phobius"/>
    </source>
</evidence>
<feature type="transmembrane region" description="Helical" evidence="6">
    <location>
        <begin position="41"/>
        <end position="62"/>
    </location>
</feature>
<gene>
    <name evidence="8" type="ORF">D9758_006889</name>
</gene>
<evidence type="ECO:0000313" key="9">
    <source>
        <dbReference type="Proteomes" id="UP000559256"/>
    </source>
</evidence>
<name>A0A8H5GS88_9AGAR</name>
<evidence type="ECO:0000256" key="1">
    <source>
        <dbReference type="ARBA" id="ARBA00004141"/>
    </source>
</evidence>
<evidence type="ECO:0000259" key="7">
    <source>
        <dbReference type="PROSITE" id="PS50850"/>
    </source>
</evidence>
<keyword evidence="4 6" id="KW-0472">Membrane</keyword>
<feature type="transmembrane region" description="Helical" evidence="6">
    <location>
        <begin position="393"/>
        <end position="413"/>
    </location>
</feature>
<organism evidence="8 9">
    <name type="scientific">Tetrapyrgos nigripes</name>
    <dbReference type="NCBI Taxonomy" id="182062"/>
    <lineage>
        <taxon>Eukaryota</taxon>
        <taxon>Fungi</taxon>
        <taxon>Dikarya</taxon>
        <taxon>Basidiomycota</taxon>
        <taxon>Agaricomycotina</taxon>
        <taxon>Agaricomycetes</taxon>
        <taxon>Agaricomycetidae</taxon>
        <taxon>Agaricales</taxon>
        <taxon>Marasmiineae</taxon>
        <taxon>Marasmiaceae</taxon>
        <taxon>Tetrapyrgos</taxon>
    </lineage>
</organism>
<evidence type="ECO:0000256" key="3">
    <source>
        <dbReference type="ARBA" id="ARBA00022989"/>
    </source>
</evidence>
<reference evidence="8 9" key="1">
    <citation type="journal article" date="2020" name="ISME J.">
        <title>Uncovering the hidden diversity of litter-decomposition mechanisms in mushroom-forming fungi.</title>
        <authorList>
            <person name="Floudas D."/>
            <person name="Bentzer J."/>
            <person name="Ahren D."/>
            <person name="Johansson T."/>
            <person name="Persson P."/>
            <person name="Tunlid A."/>
        </authorList>
    </citation>
    <scope>NUCLEOTIDE SEQUENCE [LARGE SCALE GENOMIC DNA]</scope>
    <source>
        <strain evidence="8 9">CBS 291.85</strain>
    </source>
</reference>
<feature type="transmembrane region" description="Helical" evidence="6">
    <location>
        <begin position="194"/>
        <end position="214"/>
    </location>
</feature>
<keyword evidence="3 6" id="KW-1133">Transmembrane helix</keyword>
<evidence type="ECO:0000256" key="4">
    <source>
        <dbReference type="ARBA" id="ARBA00023136"/>
    </source>
</evidence>
<dbReference type="GO" id="GO:0022857">
    <property type="term" value="F:transmembrane transporter activity"/>
    <property type="evidence" value="ECO:0007669"/>
    <property type="project" value="InterPro"/>
</dbReference>
<dbReference type="InterPro" id="IPR020846">
    <property type="entry name" value="MFS_dom"/>
</dbReference>
<comment type="caution">
    <text evidence="8">The sequence shown here is derived from an EMBL/GenBank/DDBJ whole genome shotgun (WGS) entry which is preliminary data.</text>
</comment>
<dbReference type="InterPro" id="IPR036259">
    <property type="entry name" value="MFS_trans_sf"/>
</dbReference>
<feature type="compositionally biased region" description="Basic and acidic residues" evidence="5">
    <location>
        <begin position="500"/>
        <end position="523"/>
    </location>
</feature>
<feature type="domain" description="Major facilitator superfamily (MFS) profile" evidence="7">
    <location>
        <begin position="39"/>
        <end position="486"/>
    </location>
</feature>
<dbReference type="OrthoDB" id="6770063at2759"/>
<evidence type="ECO:0000256" key="5">
    <source>
        <dbReference type="SAM" id="MobiDB-lite"/>
    </source>
</evidence>
<feature type="region of interest" description="Disordered" evidence="5">
    <location>
        <begin position="495"/>
        <end position="523"/>
    </location>
</feature>
<keyword evidence="9" id="KW-1185">Reference proteome</keyword>
<comment type="subcellular location">
    <subcellularLocation>
        <location evidence="1">Membrane</location>
        <topology evidence="1">Multi-pass membrane protein</topology>
    </subcellularLocation>
</comment>
<dbReference type="Gene3D" id="1.20.1250.20">
    <property type="entry name" value="MFS general substrate transporter like domains"/>
    <property type="match status" value="1"/>
</dbReference>
<dbReference type="Pfam" id="PF07690">
    <property type="entry name" value="MFS_1"/>
    <property type="match status" value="1"/>
</dbReference>
<feature type="transmembrane region" description="Helical" evidence="6">
    <location>
        <begin position="425"/>
        <end position="445"/>
    </location>
</feature>
<accession>A0A8H5GS88</accession>
<dbReference type="FunFam" id="1.20.1250.20:FF:000011">
    <property type="entry name" value="MFS multidrug transporter, putative"/>
    <property type="match status" value="1"/>
</dbReference>
<feature type="transmembrane region" description="Helical" evidence="6">
    <location>
        <begin position="288"/>
        <end position="307"/>
    </location>
</feature>
<evidence type="ECO:0000313" key="8">
    <source>
        <dbReference type="EMBL" id="KAF5370308.1"/>
    </source>
</evidence>